<dbReference type="EMBL" id="JAUTWS010000007">
    <property type="protein sequence ID" value="MDO9708547.1"/>
    <property type="molecule type" value="Genomic_DNA"/>
</dbReference>
<feature type="transmembrane region" description="Helical" evidence="7">
    <location>
        <begin position="112"/>
        <end position="134"/>
    </location>
</feature>
<keyword evidence="2 7" id="KW-0813">Transport</keyword>
<dbReference type="CDD" id="cd06261">
    <property type="entry name" value="TM_PBP2"/>
    <property type="match status" value="1"/>
</dbReference>
<dbReference type="PANTHER" id="PTHR30151">
    <property type="entry name" value="ALKANE SULFONATE ABC TRANSPORTER-RELATED, MEMBRANE SUBUNIT"/>
    <property type="match status" value="1"/>
</dbReference>
<comment type="caution">
    <text evidence="9">The sequence shown here is derived from an EMBL/GenBank/DDBJ whole genome shotgun (WGS) entry which is preliminary data.</text>
</comment>
<keyword evidence="6 7" id="KW-0472">Membrane</keyword>
<proteinExistence type="inferred from homology"/>
<comment type="subcellular location">
    <subcellularLocation>
        <location evidence="1 7">Cell membrane</location>
        <topology evidence="1 7">Multi-pass membrane protein</topology>
    </subcellularLocation>
</comment>
<keyword evidence="4 7" id="KW-0812">Transmembrane</keyword>
<feature type="transmembrane region" description="Helical" evidence="7">
    <location>
        <begin position="171"/>
        <end position="190"/>
    </location>
</feature>
<sequence>MATQATGAAAVPRPAGLGGALGLSPGARKALARFGWALVSVGLFTAIWELLWLLGWADPKLLPPPHIFLGNIPDQARFFNTATRWQIGVNPADGPSPYEAVFITIGATAMRVFAGLAIAAVLSISIGVLVRYFGIFEKLVLPTITLLSPVSPIAWLPVAIFIFGIGNAPAIFMVVVALFFHMVLSTISQIDNVSRNFINVARTMGATKRQIYTRVIIPAILPQLLIVLRLNLFGAWMVVLVAESTGVGFGLGQVIMMARNTFNPSLVFFTIALIGLLGFLSDWLLRLIQKRVLFWVPETAGVLRGL</sequence>
<keyword evidence="5 7" id="KW-1133">Transmembrane helix</keyword>
<dbReference type="PANTHER" id="PTHR30151:SF0">
    <property type="entry name" value="ABC TRANSPORTER PERMEASE PROTEIN MJ0413-RELATED"/>
    <property type="match status" value="1"/>
</dbReference>
<feature type="transmembrane region" description="Helical" evidence="7">
    <location>
        <begin position="34"/>
        <end position="54"/>
    </location>
</feature>
<feature type="transmembrane region" description="Helical" evidence="7">
    <location>
        <begin position="234"/>
        <end position="254"/>
    </location>
</feature>
<dbReference type="SUPFAM" id="SSF161098">
    <property type="entry name" value="MetI-like"/>
    <property type="match status" value="1"/>
</dbReference>
<evidence type="ECO:0000256" key="5">
    <source>
        <dbReference type="ARBA" id="ARBA00022989"/>
    </source>
</evidence>
<gene>
    <name evidence="9" type="ORF">Q7A36_09340</name>
</gene>
<dbReference type="InterPro" id="IPR000515">
    <property type="entry name" value="MetI-like"/>
</dbReference>
<evidence type="ECO:0000256" key="3">
    <source>
        <dbReference type="ARBA" id="ARBA00022475"/>
    </source>
</evidence>
<feature type="domain" description="ABC transmembrane type-1" evidence="8">
    <location>
        <begin position="105"/>
        <end position="289"/>
    </location>
</feature>
<dbReference type="RefSeq" id="WP_305103416.1">
    <property type="nucleotide sequence ID" value="NZ_JAUTWS010000007.1"/>
</dbReference>
<feature type="transmembrane region" description="Helical" evidence="7">
    <location>
        <begin position="146"/>
        <end position="165"/>
    </location>
</feature>
<reference evidence="9 10" key="1">
    <citation type="submission" date="2023-08" db="EMBL/GenBank/DDBJ databases">
        <title>The draft genome sequence of Paracraurococcus sp. LOR1-02.</title>
        <authorList>
            <person name="Kingkaew E."/>
            <person name="Tanasupawat S."/>
        </authorList>
    </citation>
    <scope>NUCLEOTIDE SEQUENCE [LARGE SCALE GENOMIC DNA]</scope>
    <source>
        <strain evidence="9 10">LOR1-02</strain>
    </source>
</reference>
<keyword evidence="3" id="KW-1003">Cell membrane</keyword>
<comment type="similarity">
    <text evidence="7">Belongs to the binding-protein-dependent transport system permease family.</text>
</comment>
<organism evidence="9 10">
    <name type="scientific">Paracraurococcus lichenis</name>
    <dbReference type="NCBI Taxonomy" id="3064888"/>
    <lineage>
        <taxon>Bacteria</taxon>
        <taxon>Pseudomonadati</taxon>
        <taxon>Pseudomonadota</taxon>
        <taxon>Alphaproteobacteria</taxon>
        <taxon>Acetobacterales</taxon>
        <taxon>Roseomonadaceae</taxon>
        <taxon>Paracraurococcus</taxon>
    </lineage>
</organism>
<dbReference type="PROSITE" id="PS50928">
    <property type="entry name" value="ABC_TM1"/>
    <property type="match status" value="1"/>
</dbReference>
<keyword evidence="10" id="KW-1185">Reference proteome</keyword>
<evidence type="ECO:0000256" key="4">
    <source>
        <dbReference type="ARBA" id="ARBA00022692"/>
    </source>
</evidence>
<dbReference type="Gene3D" id="1.10.3720.10">
    <property type="entry name" value="MetI-like"/>
    <property type="match status" value="1"/>
</dbReference>
<dbReference type="InterPro" id="IPR035906">
    <property type="entry name" value="MetI-like_sf"/>
</dbReference>
<evidence type="ECO:0000256" key="1">
    <source>
        <dbReference type="ARBA" id="ARBA00004651"/>
    </source>
</evidence>
<name>A0ABT9DXC3_9PROT</name>
<evidence type="ECO:0000256" key="7">
    <source>
        <dbReference type="RuleBase" id="RU363032"/>
    </source>
</evidence>
<dbReference type="Pfam" id="PF00528">
    <property type="entry name" value="BPD_transp_1"/>
    <property type="match status" value="1"/>
</dbReference>
<feature type="transmembrane region" description="Helical" evidence="7">
    <location>
        <begin position="211"/>
        <end position="228"/>
    </location>
</feature>
<evidence type="ECO:0000256" key="6">
    <source>
        <dbReference type="ARBA" id="ARBA00023136"/>
    </source>
</evidence>
<evidence type="ECO:0000313" key="10">
    <source>
        <dbReference type="Proteomes" id="UP001243009"/>
    </source>
</evidence>
<evidence type="ECO:0000256" key="2">
    <source>
        <dbReference type="ARBA" id="ARBA00022448"/>
    </source>
</evidence>
<evidence type="ECO:0000313" key="9">
    <source>
        <dbReference type="EMBL" id="MDO9708547.1"/>
    </source>
</evidence>
<accession>A0ABT9DXC3</accession>
<dbReference type="Proteomes" id="UP001243009">
    <property type="component" value="Unassembled WGS sequence"/>
</dbReference>
<feature type="transmembrane region" description="Helical" evidence="7">
    <location>
        <begin position="266"/>
        <end position="285"/>
    </location>
</feature>
<protein>
    <submittedName>
        <fullName evidence="9">ABC transporter permease</fullName>
    </submittedName>
</protein>
<evidence type="ECO:0000259" key="8">
    <source>
        <dbReference type="PROSITE" id="PS50928"/>
    </source>
</evidence>